<feature type="domain" description="Ig-like" evidence="11">
    <location>
        <begin position="226"/>
        <end position="319"/>
    </location>
</feature>
<dbReference type="SUPFAM" id="SSF48726">
    <property type="entry name" value="Immunoglobulin"/>
    <property type="match status" value="3"/>
</dbReference>
<dbReference type="Pfam" id="PF13927">
    <property type="entry name" value="Ig_3"/>
    <property type="match status" value="2"/>
</dbReference>
<evidence type="ECO:0000259" key="11">
    <source>
        <dbReference type="PROSITE" id="PS50835"/>
    </source>
</evidence>
<dbReference type="RefSeq" id="XP_014467248.1">
    <property type="nucleotide sequence ID" value="XM_014611762.1"/>
</dbReference>
<dbReference type="InterPro" id="IPR013098">
    <property type="entry name" value="Ig_I-set"/>
</dbReference>
<evidence type="ECO:0000256" key="3">
    <source>
        <dbReference type="ARBA" id="ARBA00022729"/>
    </source>
</evidence>
<dbReference type="AlphaFoldDB" id="A0A6P3WMD8"/>
<evidence type="ECO:0000256" key="7">
    <source>
        <dbReference type="ARBA" id="ARBA00023180"/>
    </source>
</evidence>
<dbReference type="GO" id="GO:0005886">
    <property type="term" value="C:plasma membrane"/>
    <property type="evidence" value="ECO:0007669"/>
    <property type="project" value="UniProtKB-SubCell"/>
</dbReference>
<dbReference type="InterPro" id="IPR003599">
    <property type="entry name" value="Ig_sub"/>
</dbReference>
<keyword evidence="6" id="KW-1015">Disulfide bond</keyword>
<dbReference type="Pfam" id="PF07679">
    <property type="entry name" value="I-set"/>
    <property type="match status" value="1"/>
</dbReference>
<dbReference type="InterPro" id="IPR007110">
    <property type="entry name" value="Ig-like_dom"/>
</dbReference>
<keyword evidence="8" id="KW-0393">Immunoglobulin domain</keyword>
<evidence type="ECO:0000313" key="12">
    <source>
        <dbReference type="Proteomes" id="UP000515204"/>
    </source>
</evidence>
<keyword evidence="5" id="KW-0472">Membrane</keyword>
<dbReference type="PANTHER" id="PTHR12231:SF272">
    <property type="entry name" value="DPR-INTERACTING PROTEIN THETA"/>
    <property type="match status" value="1"/>
</dbReference>
<evidence type="ECO:0000256" key="10">
    <source>
        <dbReference type="SAM" id="SignalP"/>
    </source>
</evidence>
<dbReference type="PROSITE" id="PS50835">
    <property type="entry name" value="IG_LIKE"/>
    <property type="match status" value="3"/>
</dbReference>
<dbReference type="InterPro" id="IPR051170">
    <property type="entry name" value="Neural/epithelial_adhesion"/>
</dbReference>
<dbReference type="OrthoDB" id="10012075at2759"/>
<reference evidence="13" key="1">
    <citation type="submission" date="2025-08" db="UniProtKB">
        <authorList>
            <consortium name="RefSeq"/>
        </authorList>
    </citation>
    <scope>IDENTIFICATION</scope>
</reference>
<dbReference type="SMART" id="SM00409">
    <property type="entry name" value="IG"/>
    <property type="match status" value="3"/>
</dbReference>
<keyword evidence="12" id="KW-1185">Reference proteome</keyword>
<dbReference type="PANTHER" id="PTHR12231">
    <property type="entry name" value="CTX-RELATED TYPE I TRANSMEMBRANE PROTEIN"/>
    <property type="match status" value="1"/>
</dbReference>
<dbReference type="GeneID" id="106740577"/>
<feature type="compositionally biased region" description="Basic and acidic residues" evidence="9">
    <location>
        <begin position="332"/>
        <end position="363"/>
    </location>
</feature>
<dbReference type="FunFam" id="2.60.40.10:FF:000328">
    <property type="entry name" value="CLUMA_CG000981, isoform A"/>
    <property type="match status" value="1"/>
</dbReference>
<dbReference type="InterPro" id="IPR013783">
    <property type="entry name" value="Ig-like_fold"/>
</dbReference>
<evidence type="ECO:0000256" key="2">
    <source>
        <dbReference type="ARBA" id="ARBA00022475"/>
    </source>
</evidence>
<protein>
    <submittedName>
        <fullName evidence="13">Neurotrimin-like isoform X1</fullName>
    </submittedName>
</protein>
<accession>A0A6P3WMD8</accession>
<feature type="signal peptide" evidence="10">
    <location>
        <begin position="1"/>
        <end position="18"/>
    </location>
</feature>
<comment type="subcellular location">
    <subcellularLocation>
        <location evidence="1">Cell membrane</location>
    </subcellularLocation>
</comment>
<dbReference type="Gene3D" id="2.60.40.10">
    <property type="entry name" value="Immunoglobulins"/>
    <property type="match status" value="3"/>
</dbReference>
<sequence>MLPAFAIPVFCITTWASALNDPSSDLPRFGKPLNNLTVSVGREAVFTCIVEDLGPYKVAWLRVDTQTILTIASHVITKNHRIAVTHSGHRTWSLHIKDTRKSDSGWYMCQVNTDPMSSITGFLEVVVPPDILDYPTSTDMVVREGSNVTLRCAATGTPEPTVTWRREAGGTISLSNWHEPVASIEGPELEITRVTRLHMGPYLCIASNGVPPTVSKRIVLIVHFQPMVFIENQLVGAYEGQTLTLECRSEAFPRPITYWTRPSNETIANDENYKVESIPKGYEITMKLVIRSVRIQDFGSFRCVATNSLGETDGKIKLYRIDRPPTTRKPGARRESKKTWKMDHSHEKKAAGMKDEPMLKGDDNGDEQIDFQSATASSVLHRHLLTNLGITVITAILAGSLST</sequence>
<feature type="domain" description="Ig-like" evidence="11">
    <location>
        <begin position="129"/>
        <end position="215"/>
    </location>
</feature>
<dbReference type="InterPro" id="IPR003598">
    <property type="entry name" value="Ig_sub2"/>
</dbReference>
<evidence type="ECO:0000256" key="4">
    <source>
        <dbReference type="ARBA" id="ARBA00022737"/>
    </source>
</evidence>
<feature type="chain" id="PRO_5028370086" evidence="10">
    <location>
        <begin position="19"/>
        <end position="403"/>
    </location>
</feature>
<keyword evidence="7" id="KW-0325">Glycoprotein</keyword>
<evidence type="ECO:0000256" key="9">
    <source>
        <dbReference type="SAM" id="MobiDB-lite"/>
    </source>
</evidence>
<keyword evidence="2" id="KW-1003">Cell membrane</keyword>
<dbReference type="SMART" id="SM00408">
    <property type="entry name" value="IGc2"/>
    <property type="match status" value="3"/>
</dbReference>
<proteinExistence type="predicted"/>
<dbReference type="InterPro" id="IPR036179">
    <property type="entry name" value="Ig-like_dom_sf"/>
</dbReference>
<evidence type="ECO:0000313" key="13">
    <source>
        <dbReference type="RefSeq" id="XP_014467248.1"/>
    </source>
</evidence>
<dbReference type="GO" id="GO:0043005">
    <property type="term" value="C:neuron projection"/>
    <property type="evidence" value="ECO:0007669"/>
    <property type="project" value="TreeGrafter"/>
</dbReference>
<keyword evidence="3 10" id="KW-0732">Signal</keyword>
<dbReference type="Proteomes" id="UP000515204">
    <property type="component" value="Unplaced"/>
</dbReference>
<gene>
    <name evidence="13" type="primary">LOC106740577</name>
</gene>
<evidence type="ECO:0000256" key="1">
    <source>
        <dbReference type="ARBA" id="ARBA00004236"/>
    </source>
</evidence>
<name>A0A6P3WMD8_DINQU</name>
<feature type="region of interest" description="Disordered" evidence="9">
    <location>
        <begin position="322"/>
        <end position="364"/>
    </location>
</feature>
<evidence type="ECO:0000256" key="8">
    <source>
        <dbReference type="ARBA" id="ARBA00023319"/>
    </source>
</evidence>
<keyword evidence="4" id="KW-0677">Repeat</keyword>
<evidence type="ECO:0000256" key="5">
    <source>
        <dbReference type="ARBA" id="ARBA00023136"/>
    </source>
</evidence>
<evidence type="ECO:0000256" key="6">
    <source>
        <dbReference type="ARBA" id="ARBA00023157"/>
    </source>
</evidence>
<organism evidence="12 13">
    <name type="scientific">Dinoponera quadriceps</name>
    <name type="common">South American ant</name>
    <dbReference type="NCBI Taxonomy" id="609295"/>
    <lineage>
        <taxon>Eukaryota</taxon>
        <taxon>Metazoa</taxon>
        <taxon>Ecdysozoa</taxon>
        <taxon>Arthropoda</taxon>
        <taxon>Hexapoda</taxon>
        <taxon>Insecta</taxon>
        <taxon>Pterygota</taxon>
        <taxon>Neoptera</taxon>
        <taxon>Endopterygota</taxon>
        <taxon>Hymenoptera</taxon>
        <taxon>Apocrita</taxon>
        <taxon>Aculeata</taxon>
        <taxon>Formicoidea</taxon>
        <taxon>Formicidae</taxon>
        <taxon>Ponerinae</taxon>
        <taxon>Ponerini</taxon>
        <taxon>Dinoponera</taxon>
    </lineage>
</organism>
<dbReference type="KEGG" id="dqu:106740577"/>
<dbReference type="CDD" id="cd00096">
    <property type="entry name" value="Ig"/>
    <property type="match status" value="1"/>
</dbReference>
<feature type="domain" description="Ig-like" evidence="11">
    <location>
        <begin position="27"/>
        <end position="120"/>
    </location>
</feature>